<protein>
    <submittedName>
        <fullName evidence="1">Uncharacterized protein</fullName>
    </submittedName>
</protein>
<gene>
    <name evidence="1" type="ORF">EVOR1521_LOCUS11185</name>
</gene>
<reference evidence="1" key="1">
    <citation type="submission" date="2023-08" db="EMBL/GenBank/DDBJ databases">
        <authorList>
            <person name="Chen Y."/>
            <person name="Shah S."/>
            <person name="Dougan E. K."/>
            <person name="Thang M."/>
            <person name="Chan C."/>
        </authorList>
    </citation>
    <scope>NUCLEOTIDE SEQUENCE</scope>
</reference>
<keyword evidence="2" id="KW-1185">Reference proteome</keyword>
<comment type="caution">
    <text evidence="1">The sequence shown here is derived from an EMBL/GenBank/DDBJ whole genome shotgun (WGS) entry which is preliminary data.</text>
</comment>
<dbReference type="AlphaFoldDB" id="A0AA36MZH1"/>
<dbReference type="EMBL" id="CAUJNA010001110">
    <property type="protein sequence ID" value="CAJ1384288.1"/>
    <property type="molecule type" value="Genomic_DNA"/>
</dbReference>
<sequence length="154" mass="17406">MDRGGRGSGIAPKRLFAETTDGTDELLQSILDDKLLGHATESKALVDALTEMRGLYEKEVKQSDFTIPAEKAVHLFEILTRWIDFAYAHIQTEITALSEDLPEDNVAHPRVDIELQVRLQDDVGDEDLRLLLSDLRAGICCDGWRWHLCVREFA</sequence>
<dbReference type="Proteomes" id="UP001178507">
    <property type="component" value="Unassembled WGS sequence"/>
</dbReference>
<name>A0AA36MZH1_9DINO</name>
<proteinExistence type="predicted"/>
<evidence type="ECO:0000313" key="1">
    <source>
        <dbReference type="EMBL" id="CAJ1384288.1"/>
    </source>
</evidence>
<organism evidence="1 2">
    <name type="scientific">Effrenium voratum</name>
    <dbReference type="NCBI Taxonomy" id="2562239"/>
    <lineage>
        <taxon>Eukaryota</taxon>
        <taxon>Sar</taxon>
        <taxon>Alveolata</taxon>
        <taxon>Dinophyceae</taxon>
        <taxon>Suessiales</taxon>
        <taxon>Symbiodiniaceae</taxon>
        <taxon>Effrenium</taxon>
    </lineage>
</organism>
<evidence type="ECO:0000313" key="2">
    <source>
        <dbReference type="Proteomes" id="UP001178507"/>
    </source>
</evidence>
<accession>A0AA36MZH1</accession>